<dbReference type="AlphaFoldDB" id="A0A0F4PUV3"/>
<dbReference type="InterPro" id="IPR018496">
    <property type="entry name" value="PsdUridine_synth_RsuA/RluB_CS"/>
</dbReference>
<dbReference type="SMART" id="SM00363">
    <property type="entry name" value="S4"/>
    <property type="match status" value="1"/>
</dbReference>
<dbReference type="RefSeq" id="WP_045979378.1">
    <property type="nucleotide sequence ID" value="NZ_JXXY01000007.1"/>
</dbReference>
<evidence type="ECO:0000256" key="1">
    <source>
        <dbReference type="ARBA" id="ARBA00008348"/>
    </source>
</evidence>
<dbReference type="NCBIfam" id="TIGR00093">
    <property type="entry name" value="pseudouridine synthase"/>
    <property type="match status" value="1"/>
</dbReference>
<dbReference type="PATRIC" id="fig|151081.8.peg.1878"/>
<evidence type="ECO:0000256" key="2">
    <source>
        <dbReference type="ARBA" id="ARBA00023235"/>
    </source>
</evidence>
<comment type="similarity">
    <text evidence="1 6">Belongs to the pseudouridine synthase RsuA family.</text>
</comment>
<dbReference type="InterPro" id="IPR042092">
    <property type="entry name" value="PsdUridine_s_RsuA/RluB/E/F_cat"/>
</dbReference>
<dbReference type="InterPro" id="IPR002942">
    <property type="entry name" value="S4_RNA-bd"/>
</dbReference>
<organism evidence="8 9">
    <name type="scientific">Pseudoalteromonas ruthenica</name>
    <dbReference type="NCBI Taxonomy" id="151081"/>
    <lineage>
        <taxon>Bacteria</taxon>
        <taxon>Pseudomonadati</taxon>
        <taxon>Pseudomonadota</taxon>
        <taxon>Gammaproteobacteria</taxon>
        <taxon>Alteromonadales</taxon>
        <taxon>Pseudoalteromonadaceae</taxon>
        <taxon>Pseudoalteromonas</taxon>
    </lineage>
</organism>
<evidence type="ECO:0000313" key="9">
    <source>
        <dbReference type="Proteomes" id="UP000033664"/>
    </source>
</evidence>
<evidence type="ECO:0000259" key="7">
    <source>
        <dbReference type="SMART" id="SM00363"/>
    </source>
</evidence>
<accession>A0A0F4PUV3</accession>
<gene>
    <name evidence="8" type="ORF">TW72_10200</name>
</gene>
<comment type="caution">
    <text evidence="8">The sequence shown here is derived from an EMBL/GenBank/DDBJ whole genome shotgun (WGS) entry which is preliminary data.</text>
</comment>
<proteinExistence type="inferred from homology"/>
<dbReference type="Gene3D" id="3.30.70.580">
    <property type="entry name" value="Pseudouridine synthase I, catalytic domain, N-terminal subdomain"/>
    <property type="match status" value="1"/>
</dbReference>
<dbReference type="InterPro" id="IPR006145">
    <property type="entry name" value="PsdUridine_synth_RsuA/RluA"/>
</dbReference>
<dbReference type="SUPFAM" id="SSF55120">
    <property type="entry name" value="Pseudouridine synthase"/>
    <property type="match status" value="1"/>
</dbReference>
<sequence length="232" mass="26373">MSPPIRVAKFLSHAGVCSRRQASRLITAERVRVNGALAQHITHVSPHDHVTVDGEEVLGLAPKRYFAYHKPVGIDCKLQPHNPQSLIHHLPAGPRVYPVGRLDKDSRGLLILTNDGALCQRLSHPDFAHQKEYWVEVDKPLNPEFFVQMRSGITLGEHTTRPCVCEPLSTTRFKIILTQGLNRQIRKMAKHCGYRVTDLIRVRIGDYVLQPERINEHHFQALTPEQVYGLQK</sequence>
<dbReference type="GO" id="GO:0003723">
    <property type="term" value="F:RNA binding"/>
    <property type="evidence" value="ECO:0007669"/>
    <property type="project" value="UniProtKB-KW"/>
</dbReference>
<dbReference type="InterPro" id="IPR000748">
    <property type="entry name" value="PsdUridine_synth_RsuA/RluB/E/F"/>
</dbReference>
<dbReference type="Gene3D" id="3.30.70.1560">
    <property type="entry name" value="Alpha-L RNA-binding motif"/>
    <property type="match status" value="1"/>
</dbReference>
<dbReference type="GeneID" id="58228862"/>
<dbReference type="InterPro" id="IPR036986">
    <property type="entry name" value="S4_RNA-bd_sf"/>
</dbReference>
<reference evidence="8 9" key="1">
    <citation type="journal article" date="2015" name="BMC Genomics">
        <title>Genome mining reveals unlocked bioactive potential of marine Gram-negative bacteria.</title>
        <authorList>
            <person name="Machado H."/>
            <person name="Sonnenschein E.C."/>
            <person name="Melchiorsen J."/>
            <person name="Gram L."/>
        </authorList>
    </citation>
    <scope>NUCLEOTIDE SEQUENCE [LARGE SCALE GENOMIC DNA]</scope>
    <source>
        <strain evidence="8 9">S3137</strain>
    </source>
</reference>
<dbReference type="CDD" id="cd00165">
    <property type="entry name" value="S4"/>
    <property type="match status" value="1"/>
</dbReference>
<dbReference type="EC" id="5.4.99.-" evidence="6"/>
<keyword evidence="2 6" id="KW-0413">Isomerase</keyword>
<keyword evidence="9" id="KW-1185">Reference proteome</keyword>
<evidence type="ECO:0000256" key="5">
    <source>
        <dbReference type="PROSITE-ProRule" id="PRU00182"/>
    </source>
</evidence>
<dbReference type="SUPFAM" id="SSF55174">
    <property type="entry name" value="Alpha-L RNA-binding motif"/>
    <property type="match status" value="1"/>
</dbReference>
<dbReference type="InterPro" id="IPR050343">
    <property type="entry name" value="RsuA_PseudoU_synthase"/>
</dbReference>
<dbReference type="InterPro" id="IPR020103">
    <property type="entry name" value="PsdUridine_synth_cat_dom_sf"/>
</dbReference>
<dbReference type="OrthoDB" id="9807213at2"/>
<dbReference type="GO" id="GO:0160138">
    <property type="term" value="F:23S rRNA pseudouridine(2604) synthase activity"/>
    <property type="evidence" value="ECO:0007669"/>
    <property type="project" value="UniProtKB-EC"/>
</dbReference>
<dbReference type="InterPro" id="IPR020094">
    <property type="entry name" value="TruA/RsuA/RluB/E/F_N"/>
</dbReference>
<dbReference type="Proteomes" id="UP000033664">
    <property type="component" value="Unassembled WGS sequence"/>
</dbReference>
<dbReference type="GO" id="GO:0000455">
    <property type="term" value="P:enzyme-directed rRNA pseudouridine synthesis"/>
    <property type="evidence" value="ECO:0007669"/>
    <property type="project" value="UniProtKB-ARBA"/>
</dbReference>
<evidence type="ECO:0000256" key="4">
    <source>
        <dbReference type="ARBA" id="ARBA00036535"/>
    </source>
</evidence>
<dbReference type="Pfam" id="PF01479">
    <property type="entry name" value="S4"/>
    <property type="match status" value="1"/>
</dbReference>
<evidence type="ECO:0000256" key="3">
    <source>
        <dbReference type="ARBA" id="ARBA00036390"/>
    </source>
</evidence>
<evidence type="ECO:0000313" key="8">
    <source>
        <dbReference type="EMBL" id="KJY99250.1"/>
    </source>
</evidence>
<protein>
    <recommendedName>
        <fullName evidence="6">Pseudouridine synthase</fullName>
        <ecNumber evidence="6">5.4.99.-</ecNumber>
    </recommendedName>
</protein>
<comment type="catalytic activity">
    <reaction evidence="3">
        <text>uridine(35) in tRNA(Tyr) = pseudouridine(35) in tRNA(Tyr)</text>
        <dbReference type="Rhea" id="RHEA:60556"/>
        <dbReference type="Rhea" id="RHEA-COMP:15607"/>
        <dbReference type="Rhea" id="RHEA-COMP:15608"/>
        <dbReference type="ChEBI" id="CHEBI:65314"/>
        <dbReference type="ChEBI" id="CHEBI:65315"/>
    </reaction>
</comment>
<dbReference type="EMBL" id="JXXZ01000008">
    <property type="protein sequence ID" value="KJY99250.1"/>
    <property type="molecule type" value="Genomic_DNA"/>
</dbReference>
<dbReference type="PROSITE" id="PS01149">
    <property type="entry name" value="PSI_RSU"/>
    <property type="match status" value="1"/>
</dbReference>
<dbReference type="PANTHER" id="PTHR47683:SF2">
    <property type="entry name" value="RNA-BINDING S4 DOMAIN-CONTAINING PROTEIN"/>
    <property type="match status" value="1"/>
</dbReference>
<feature type="domain" description="RNA-binding S4" evidence="7">
    <location>
        <begin position="5"/>
        <end position="66"/>
    </location>
</feature>
<dbReference type="Pfam" id="PF00849">
    <property type="entry name" value="PseudoU_synth_2"/>
    <property type="match status" value="1"/>
</dbReference>
<dbReference type="Gene3D" id="3.10.290.10">
    <property type="entry name" value="RNA-binding S4 domain"/>
    <property type="match status" value="1"/>
</dbReference>
<dbReference type="eggNOG" id="COG1187">
    <property type="taxonomic scope" value="Bacteria"/>
</dbReference>
<dbReference type="PROSITE" id="PS50889">
    <property type="entry name" value="S4"/>
    <property type="match status" value="1"/>
</dbReference>
<evidence type="ECO:0000256" key="6">
    <source>
        <dbReference type="RuleBase" id="RU003887"/>
    </source>
</evidence>
<dbReference type="PANTHER" id="PTHR47683">
    <property type="entry name" value="PSEUDOURIDINE SYNTHASE FAMILY PROTEIN-RELATED"/>
    <property type="match status" value="1"/>
</dbReference>
<comment type="catalytic activity">
    <reaction evidence="4">
        <text>uridine(2604) in 23S rRNA = pseudouridine(2604) in 23S rRNA</text>
        <dbReference type="Rhea" id="RHEA:38875"/>
        <dbReference type="Rhea" id="RHEA-COMP:10093"/>
        <dbReference type="Rhea" id="RHEA-COMP:10094"/>
        <dbReference type="ChEBI" id="CHEBI:65314"/>
        <dbReference type="ChEBI" id="CHEBI:65315"/>
        <dbReference type="EC" id="5.4.99.21"/>
    </reaction>
</comment>
<name>A0A0F4PUV3_9GAMM</name>
<keyword evidence="5" id="KW-0694">RNA-binding</keyword>